<keyword evidence="1" id="KW-0808">Transferase</keyword>
<proteinExistence type="predicted"/>
<sequence length="346" mass="39252">MRVVALQRESHVAVGVPSLSVSARITEVLEYMQFQGKLVYASISESDPVALNAIEWADVLILSKHSSQQALDITREAKRKNVKVIYDIDDWIFSFPTYSAAAQQSQRLPVIHEILSLADIVTVANDYLLDRVASFLPDVVLVPNGMWVDKYATRESVLSRDNNTHKIIFTNADMIKMQASKEMLFTALQVFFTKNKNYTLDFYGDPFPEMHSLPFLYFTNRMPYDSYMRALVSGKYEFSISPLGSSEDTEAVSFNQCKNPFKYLNYGCAGVPGIYSNATIYENAVDDRQTGILIENDYLSWLDALQVMATDRKLRKNIAKNAFDDVNNNYHIKTSADVLADIIFSR</sequence>
<protein>
    <submittedName>
        <fullName evidence="1">Glycosyltransferase family 4 protein</fullName>
    </submittedName>
</protein>
<dbReference type="AlphaFoldDB" id="A0A848MIA4"/>
<name>A0A848MIA4_9GAMM</name>
<dbReference type="Proteomes" id="UP000585363">
    <property type="component" value="Unassembled WGS sequence"/>
</dbReference>
<dbReference type="Gene3D" id="3.40.50.2000">
    <property type="entry name" value="Glycogen Phosphorylase B"/>
    <property type="match status" value="1"/>
</dbReference>
<dbReference type="GO" id="GO:0016740">
    <property type="term" value="F:transferase activity"/>
    <property type="evidence" value="ECO:0007669"/>
    <property type="project" value="UniProtKB-KW"/>
</dbReference>
<keyword evidence="2" id="KW-1185">Reference proteome</keyword>
<reference evidence="1 2" key="1">
    <citation type="submission" date="2020-01" db="EMBL/GenBank/DDBJ databases">
        <authorList>
            <person name="Lee S.D."/>
        </authorList>
    </citation>
    <scope>NUCLEOTIDE SEQUENCE [LARGE SCALE GENOMIC DNA]</scope>
    <source>
        <strain evidence="1 2">SAP-1</strain>
    </source>
</reference>
<organism evidence="1 2">
    <name type="scientific">Rouxiella aceris</name>
    <dbReference type="NCBI Taxonomy" id="2703884"/>
    <lineage>
        <taxon>Bacteria</taxon>
        <taxon>Pseudomonadati</taxon>
        <taxon>Pseudomonadota</taxon>
        <taxon>Gammaproteobacteria</taxon>
        <taxon>Enterobacterales</taxon>
        <taxon>Yersiniaceae</taxon>
        <taxon>Rouxiella</taxon>
    </lineage>
</organism>
<dbReference type="RefSeq" id="WP_169403701.1">
    <property type="nucleotide sequence ID" value="NZ_JAADJU010000007.1"/>
</dbReference>
<dbReference type="EMBL" id="JAADJU010000007">
    <property type="protein sequence ID" value="NMP27997.1"/>
    <property type="molecule type" value="Genomic_DNA"/>
</dbReference>
<evidence type="ECO:0000313" key="1">
    <source>
        <dbReference type="EMBL" id="NMP27997.1"/>
    </source>
</evidence>
<gene>
    <name evidence="1" type="ORF">GW590_14140</name>
</gene>
<dbReference type="SUPFAM" id="SSF53756">
    <property type="entry name" value="UDP-Glycosyltransferase/glycogen phosphorylase"/>
    <property type="match status" value="1"/>
</dbReference>
<comment type="caution">
    <text evidence="1">The sequence shown here is derived from an EMBL/GenBank/DDBJ whole genome shotgun (WGS) entry which is preliminary data.</text>
</comment>
<reference evidence="1 2" key="2">
    <citation type="submission" date="2020-06" db="EMBL/GenBank/DDBJ databases">
        <title>Polyphasic characterization of a Rahnella strain isolated from tree sap.</title>
        <authorList>
            <person name="Kim I.S."/>
        </authorList>
    </citation>
    <scope>NUCLEOTIDE SEQUENCE [LARGE SCALE GENOMIC DNA]</scope>
    <source>
        <strain evidence="1 2">SAP-1</strain>
    </source>
</reference>
<accession>A0A848MIA4</accession>
<evidence type="ECO:0000313" key="2">
    <source>
        <dbReference type="Proteomes" id="UP000585363"/>
    </source>
</evidence>